<dbReference type="Proteomes" id="UP000712673">
    <property type="component" value="Unassembled WGS sequence"/>
</dbReference>
<keyword evidence="1" id="KW-0175">Coiled coil</keyword>
<dbReference type="EMBL" id="VGLS01000099">
    <property type="protein sequence ID" value="MBM3223138.1"/>
    <property type="molecule type" value="Genomic_DNA"/>
</dbReference>
<gene>
    <name evidence="2" type="ORF">FJZ47_04950</name>
</gene>
<comment type="caution">
    <text evidence="2">The sequence shown here is derived from an EMBL/GenBank/DDBJ whole genome shotgun (WGS) entry which is preliminary data.</text>
</comment>
<feature type="coiled-coil region" evidence="1">
    <location>
        <begin position="4"/>
        <end position="31"/>
    </location>
</feature>
<feature type="non-terminal residue" evidence="2">
    <location>
        <position position="1"/>
    </location>
</feature>
<evidence type="ECO:0000313" key="3">
    <source>
        <dbReference type="Proteomes" id="UP000712673"/>
    </source>
</evidence>
<protein>
    <submittedName>
        <fullName evidence="2">Uma2 family endonuclease</fullName>
    </submittedName>
</protein>
<dbReference type="GO" id="GO:0004519">
    <property type="term" value="F:endonuclease activity"/>
    <property type="evidence" value="ECO:0007669"/>
    <property type="project" value="UniProtKB-KW"/>
</dbReference>
<keyword evidence="2" id="KW-0255">Endonuclease</keyword>
<name>A0A938B2T8_UNCTE</name>
<evidence type="ECO:0000256" key="1">
    <source>
        <dbReference type="SAM" id="Coils"/>
    </source>
</evidence>
<proteinExistence type="predicted"/>
<evidence type="ECO:0000313" key="2">
    <source>
        <dbReference type="EMBL" id="MBM3223138.1"/>
    </source>
</evidence>
<sequence length="35" mass="4026">TLRAEQAERRLDEAQQRAARLAELLRQAGIDLEHP</sequence>
<dbReference type="AlphaFoldDB" id="A0A938B2T8"/>
<keyword evidence="2" id="KW-0540">Nuclease</keyword>
<organism evidence="2 3">
    <name type="scientific">Tectimicrobiota bacterium</name>
    <dbReference type="NCBI Taxonomy" id="2528274"/>
    <lineage>
        <taxon>Bacteria</taxon>
        <taxon>Pseudomonadati</taxon>
        <taxon>Nitrospinota/Tectimicrobiota group</taxon>
        <taxon>Candidatus Tectimicrobiota</taxon>
    </lineage>
</organism>
<accession>A0A938B2T8</accession>
<keyword evidence="2" id="KW-0378">Hydrolase</keyword>
<reference evidence="2" key="1">
    <citation type="submission" date="2019-03" db="EMBL/GenBank/DDBJ databases">
        <title>Lake Tanganyika Metagenome-Assembled Genomes (MAGs).</title>
        <authorList>
            <person name="Tran P."/>
        </authorList>
    </citation>
    <scope>NUCLEOTIDE SEQUENCE</scope>
    <source>
        <strain evidence="2">K_DeepCast_65m_m2_066</strain>
    </source>
</reference>